<organism evidence="5 6">
    <name type="scientific">Clostridium perfringens</name>
    <dbReference type="NCBI Taxonomy" id="1502"/>
    <lineage>
        <taxon>Bacteria</taxon>
        <taxon>Bacillati</taxon>
        <taxon>Bacillota</taxon>
        <taxon>Clostridia</taxon>
        <taxon>Eubacteriales</taxon>
        <taxon>Clostridiaceae</taxon>
        <taxon>Clostridium</taxon>
    </lineage>
</organism>
<evidence type="ECO:0000256" key="2">
    <source>
        <dbReference type="ARBA" id="ARBA00023172"/>
    </source>
</evidence>
<evidence type="ECO:0000313" key="6">
    <source>
        <dbReference type="Proteomes" id="UP000250234"/>
    </source>
</evidence>
<keyword evidence="1" id="KW-0238">DNA-binding</keyword>
<dbReference type="PANTHER" id="PTHR30461:SF2">
    <property type="entry name" value="SERINE RECOMBINASE PINE-RELATED"/>
    <property type="match status" value="1"/>
</dbReference>
<dbReference type="InterPro" id="IPR006119">
    <property type="entry name" value="Resolv_N"/>
</dbReference>
<keyword evidence="2" id="KW-0233">DNA recombination</keyword>
<proteinExistence type="predicted"/>
<dbReference type="Proteomes" id="UP000250234">
    <property type="component" value="Unassembled WGS sequence"/>
</dbReference>
<dbReference type="SUPFAM" id="SSF53041">
    <property type="entry name" value="Resolvase-like"/>
    <property type="match status" value="1"/>
</dbReference>
<dbReference type="PROSITE" id="PS51736">
    <property type="entry name" value="RECOMBINASES_3"/>
    <property type="match status" value="1"/>
</dbReference>
<dbReference type="InterPro" id="IPR050639">
    <property type="entry name" value="SSR_resolvase"/>
</dbReference>
<feature type="domain" description="Recombinase" evidence="4">
    <location>
        <begin position="189"/>
        <end position="315"/>
    </location>
</feature>
<dbReference type="Pfam" id="PF13408">
    <property type="entry name" value="Zn_ribbon_recom"/>
    <property type="match status" value="1"/>
</dbReference>
<dbReference type="PROSITE" id="PS51737">
    <property type="entry name" value="RECOMBINASE_DNA_BIND"/>
    <property type="match status" value="1"/>
</dbReference>
<accession>A0A2X3BLJ8</accession>
<feature type="domain" description="Resolvase/invertase-type recombinase catalytic" evidence="3">
    <location>
        <begin position="15"/>
        <end position="181"/>
    </location>
</feature>
<dbReference type="InterPro" id="IPR036162">
    <property type="entry name" value="Resolvase-like_N_sf"/>
</dbReference>
<dbReference type="GO" id="GO:0000150">
    <property type="term" value="F:DNA strand exchange activity"/>
    <property type="evidence" value="ECO:0007669"/>
    <property type="project" value="InterPro"/>
</dbReference>
<protein>
    <submittedName>
        <fullName evidence="5">Resolvase site-specific recombinase</fullName>
    </submittedName>
</protein>
<evidence type="ECO:0000259" key="3">
    <source>
        <dbReference type="PROSITE" id="PS51736"/>
    </source>
</evidence>
<gene>
    <name evidence="5" type="ORF">NCTC8081_00289</name>
</gene>
<dbReference type="InterPro" id="IPR025827">
    <property type="entry name" value="Zn_ribbon_recom_dom"/>
</dbReference>
<dbReference type="InterPro" id="IPR011109">
    <property type="entry name" value="DNA_bind_recombinase_dom"/>
</dbReference>
<dbReference type="Gene3D" id="3.40.50.1390">
    <property type="entry name" value="Resolvase, N-terminal catalytic domain"/>
    <property type="match status" value="1"/>
</dbReference>
<dbReference type="EMBL" id="UAWO01000002">
    <property type="protein sequence ID" value="SQC06218.1"/>
    <property type="molecule type" value="Genomic_DNA"/>
</dbReference>
<dbReference type="Pfam" id="PF00239">
    <property type="entry name" value="Resolvase"/>
    <property type="match status" value="1"/>
</dbReference>
<dbReference type="GO" id="GO:0003677">
    <property type="term" value="F:DNA binding"/>
    <property type="evidence" value="ECO:0007669"/>
    <property type="project" value="UniProtKB-KW"/>
</dbReference>
<dbReference type="RefSeq" id="WP_111945100.1">
    <property type="nucleotide sequence ID" value="NZ_CATNYA010000003.1"/>
</dbReference>
<dbReference type="Gene3D" id="3.90.1750.20">
    <property type="entry name" value="Putative Large Serine Recombinase, Chain B, Domain 2"/>
    <property type="match status" value="1"/>
</dbReference>
<evidence type="ECO:0000313" key="5">
    <source>
        <dbReference type="EMBL" id="SQC06218.1"/>
    </source>
</evidence>
<evidence type="ECO:0000256" key="1">
    <source>
        <dbReference type="ARBA" id="ARBA00023125"/>
    </source>
</evidence>
<dbReference type="Pfam" id="PF07508">
    <property type="entry name" value="Recombinase"/>
    <property type="match status" value="1"/>
</dbReference>
<sequence length="549" mass="63675">MKNKLKSSLNIESPKIAIYMRVSTSKQTDNQSLDTQEKTINSYIASRHDWINPICYKYIESHSASIKPKVSNTLKESSFDSLKRPKLRELFLDATIGKFDYVLCASHDRLTRNTNEGIILKHLFSRLNITLIYCRPGETISSENEALNKFFENLLVNIAALESNITGGRVTLANKHKIQNNFWAGGPPPFGYNLVSQPNNKRNSFLEINFEEARIVKKIFELYNLGCSYNEILTGLNRDFTLPPKRIWTHNTLKEILRNPVYTGFLVWNKRGGARKPNRHSPNDFVKSNLVEKNIIIPENEFLETQKLRNILSKDSKFLSTDFLLRDFLYCNKCNKKLLAKNYGNNKRFYYCSSHNNIEINKKCRSIKASKIESIILSNINDLINSSLQSEVQIEKFYDKYIENFNAELLDNKKSLEITINQLKSSTDLLELCVNEINISKDNLTVDYEDLSSSSTEFSFINALLEFQVVTQTEIKSLKARKEYLTYKINSSPKSFDDFKSNLNKSFKLFKYDEEKQKLISSPRSFRLFLFKVVKKIILSDHEITIIFK</sequence>
<dbReference type="PANTHER" id="PTHR30461">
    <property type="entry name" value="DNA-INVERTASE FROM LAMBDOID PROPHAGE"/>
    <property type="match status" value="1"/>
</dbReference>
<dbReference type="AlphaFoldDB" id="A0A2X3BLJ8"/>
<evidence type="ECO:0000259" key="4">
    <source>
        <dbReference type="PROSITE" id="PS51737"/>
    </source>
</evidence>
<reference evidence="5 6" key="1">
    <citation type="submission" date="2018-06" db="EMBL/GenBank/DDBJ databases">
        <authorList>
            <consortium name="Pathogen Informatics"/>
            <person name="Doyle S."/>
        </authorList>
    </citation>
    <scope>NUCLEOTIDE SEQUENCE [LARGE SCALE GENOMIC DNA]</scope>
    <source>
        <strain evidence="5 6">NCTC8081</strain>
    </source>
</reference>
<name>A0A2X3BLJ8_CLOPF</name>
<dbReference type="InterPro" id="IPR038109">
    <property type="entry name" value="DNA_bind_recomb_sf"/>
</dbReference>
<dbReference type="CDD" id="cd00338">
    <property type="entry name" value="Ser_Recombinase"/>
    <property type="match status" value="1"/>
</dbReference>
<dbReference type="SMART" id="SM00857">
    <property type="entry name" value="Resolvase"/>
    <property type="match status" value="1"/>
</dbReference>